<sequence>MKRTKYWLAGILAALFCLLWTTAALASSAVSSNGTFNGIRLAGKVRVVEYNPDIKVQVVTSFPDLKVKVVDHFPSGIGEWQFVEYGEDFTIQFVTSFPDIRIKYVTSFPGLP</sequence>
<organism evidence="3 4">
    <name type="scientific">Acidaminococcus fermentans</name>
    <dbReference type="NCBI Taxonomy" id="905"/>
    <lineage>
        <taxon>Bacteria</taxon>
        <taxon>Bacillati</taxon>
        <taxon>Bacillota</taxon>
        <taxon>Negativicutes</taxon>
        <taxon>Acidaminococcales</taxon>
        <taxon>Acidaminococcaceae</taxon>
        <taxon>Acidaminococcus</taxon>
    </lineage>
</organism>
<evidence type="ECO:0000313" key="3">
    <source>
        <dbReference type="EMBL" id="SDX11220.1"/>
    </source>
</evidence>
<feature type="signal peptide" evidence="1">
    <location>
        <begin position="1"/>
        <end position="26"/>
    </location>
</feature>
<evidence type="ECO:0000259" key="2">
    <source>
        <dbReference type="Pfam" id="PF19647"/>
    </source>
</evidence>
<evidence type="ECO:0000313" key="4">
    <source>
        <dbReference type="Proteomes" id="UP000182379"/>
    </source>
</evidence>
<keyword evidence="1" id="KW-0732">Signal</keyword>
<dbReference type="Pfam" id="PF19647">
    <property type="entry name" value="Septknot"/>
    <property type="match status" value="1"/>
</dbReference>
<dbReference type="RefSeq" id="WP_012938569.1">
    <property type="nucleotide sequence ID" value="NZ_CALAKB010000031.1"/>
</dbReference>
<dbReference type="AlphaFoldDB" id="A0A1H2Z1C2"/>
<evidence type="ECO:0000256" key="1">
    <source>
        <dbReference type="SAM" id="SignalP"/>
    </source>
</evidence>
<dbReference type="EMBL" id="FNOP01000013">
    <property type="protein sequence ID" value="SDX11220.1"/>
    <property type="molecule type" value="Genomic_DNA"/>
</dbReference>
<dbReference type="GeneID" id="78334921"/>
<feature type="domain" description="7(1) septoil knot" evidence="2">
    <location>
        <begin position="38"/>
        <end position="111"/>
    </location>
</feature>
<reference evidence="3 4" key="1">
    <citation type="submission" date="2016-10" db="EMBL/GenBank/DDBJ databases">
        <authorList>
            <person name="Varghese N."/>
            <person name="Submissions S."/>
        </authorList>
    </citation>
    <scope>NUCLEOTIDE SEQUENCE [LARGE SCALE GENOMIC DNA]</scope>
    <source>
        <strain evidence="3 4">WCC6</strain>
    </source>
</reference>
<gene>
    <name evidence="3" type="ORF">SAMN05216495_11338</name>
</gene>
<dbReference type="OMA" id="DCTFNGI"/>
<protein>
    <recommendedName>
        <fullName evidence="2">7(1) septoil knot domain-containing protein</fullName>
    </recommendedName>
</protein>
<accession>A0A1H2Z1C2</accession>
<dbReference type="Proteomes" id="UP000182379">
    <property type="component" value="Unassembled WGS sequence"/>
</dbReference>
<name>A0A1H2Z1C2_ACIFE</name>
<proteinExistence type="predicted"/>
<comment type="caution">
    <text evidence="3">The sequence shown here is derived from an EMBL/GenBank/DDBJ whole genome shotgun (WGS) entry which is preliminary data.</text>
</comment>
<feature type="chain" id="PRO_5032755611" description="7(1) septoil knot domain-containing protein" evidence="1">
    <location>
        <begin position="27"/>
        <end position="112"/>
    </location>
</feature>
<dbReference type="InterPro" id="IPR046148">
    <property type="entry name" value="Septknot"/>
</dbReference>